<dbReference type="PANTHER" id="PTHR30204">
    <property type="entry name" value="REDOX-CYCLING DRUG-SENSING TRANSCRIPTIONAL ACTIVATOR SOXR"/>
    <property type="match status" value="1"/>
</dbReference>
<evidence type="ECO:0000259" key="2">
    <source>
        <dbReference type="PROSITE" id="PS50937"/>
    </source>
</evidence>
<accession>A0ABW9G5H5</accession>
<dbReference type="EMBL" id="JBEQCT010000002">
    <property type="protein sequence ID" value="MFM2484910.1"/>
    <property type="molecule type" value="Genomic_DNA"/>
</dbReference>
<gene>
    <name evidence="3" type="primary">zntR</name>
    <name evidence="3" type="ORF">ABUE30_07500</name>
</gene>
<feature type="domain" description="HTH merR-type" evidence="2">
    <location>
        <begin position="1"/>
        <end position="70"/>
    </location>
</feature>
<dbReference type="SUPFAM" id="SSF46955">
    <property type="entry name" value="Putative DNA-binding domain"/>
    <property type="match status" value="1"/>
</dbReference>
<dbReference type="SMART" id="SM00422">
    <property type="entry name" value="HTH_MERR"/>
    <property type="match status" value="1"/>
</dbReference>
<evidence type="ECO:0000313" key="3">
    <source>
        <dbReference type="EMBL" id="MFM2484910.1"/>
    </source>
</evidence>
<dbReference type="PRINTS" id="PR00040">
    <property type="entry name" value="HTHMERR"/>
</dbReference>
<dbReference type="Proteomes" id="UP001629953">
    <property type="component" value="Unassembled WGS sequence"/>
</dbReference>
<dbReference type="CDD" id="cd04770">
    <property type="entry name" value="HTH_HMRTR"/>
    <property type="match status" value="1"/>
</dbReference>
<keyword evidence="1" id="KW-0238">DNA-binding</keyword>
<dbReference type="PROSITE" id="PS50937">
    <property type="entry name" value="HTH_MERR_2"/>
    <property type="match status" value="1"/>
</dbReference>
<protein>
    <submittedName>
        <fullName evidence="3">Zn(2+)-responsive transcriptional regulator</fullName>
    </submittedName>
</protein>
<evidence type="ECO:0000313" key="4">
    <source>
        <dbReference type="Proteomes" id="UP001629953"/>
    </source>
</evidence>
<evidence type="ECO:0000256" key="1">
    <source>
        <dbReference type="ARBA" id="ARBA00023125"/>
    </source>
</evidence>
<dbReference type="Gene3D" id="1.10.1660.10">
    <property type="match status" value="1"/>
</dbReference>
<organism evidence="3 4">
    <name type="scientific">Celerinatantimonas yamalensis</name>
    <dbReference type="NCBI Taxonomy" id="559956"/>
    <lineage>
        <taxon>Bacteria</taxon>
        <taxon>Pseudomonadati</taxon>
        <taxon>Pseudomonadota</taxon>
        <taxon>Gammaproteobacteria</taxon>
        <taxon>Celerinatantimonadaceae</taxon>
        <taxon>Celerinatantimonas</taxon>
    </lineage>
</organism>
<dbReference type="InterPro" id="IPR047057">
    <property type="entry name" value="MerR_fam"/>
</dbReference>
<proteinExistence type="predicted"/>
<dbReference type="InterPro" id="IPR000551">
    <property type="entry name" value="MerR-type_HTH_dom"/>
</dbReference>
<comment type="caution">
    <text evidence="3">The sequence shown here is derived from an EMBL/GenBank/DDBJ whole genome shotgun (WGS) entry which is preliminary data.</text>
</comment>
<dbReference type="NCBIfam" id="NF007069">
    <property type="entry name" value="PRK09514.1"/>
    <property type="match status" value="1"/>
</dbReference>
<dbReference type="RefSeq" id="WP_408623097.1">
    <property type="nucleotide sequence ID" value="NZ_JBEQCT010000002.1"/>
</dbReference>
<keyword evidence="4" id="KW-1185">Reference proteome</keyword>
<dbReference type="Pfam" id="PF13411">
    <property type="entry name" value="MerR_1"/>
    <property type="match status" value="1"/>
</dbReference>
<sequence>MYRIGEIAQLSGVSTETIRFYEKEGLLKAPPRAANGYRVYTDHDLRRLKFILRGKNAGLANADMQELATIRDAREQVACRDVKKVVDNKLAIVRAQIEELRAFESSLLHLSEVCCGGDESAAHCSILEALDDLMK</sequence>
<name>A0ABW9G5H5_9GAMM</name>
<dbReference type="InterPro" id="IPR009061">
    <property type="entry name" value="DNA-bd_dom_put_sf"/>
</dbReference>
<reference evidence="3 4" key="1">
    <citation type="journal article" date="2013" name="Int. J. Syst. Evol. Microbiol.">
        <title>Celerinatantimonas yamalensis sp. nov., a cold-adapted diazotrophic bacterium from a cold permafrost brine.</title>
        <authorList>
            <person name="Shcherbakova V."/>
            <person name="Chuvilskaya N."/>
            <person name="Rivkina E."/>
            <person name="Demidov N."/>
            <person name="Uchaeva V."/>
            <person name="Suetin S."/>
            <person name="Suzina N."/>
            <person name="Gilichinsky D."/>
        </authorList>
    </citation>
    <scope>NUCLEOTIDE SEQUENCE [LARGE SCALE GENOMIC DNA]</scope>
    <source>
        <strain evidence="3 4">C7</strain>
    </source>
</reference>
<dbReference type="PROSITE" id="PS00552">
    <property type="entry name" value="HTH_MERR_1"/>
    <property type="match status" value="1"/>
</dbReference>
<dbReference type="PANTHER" id="PTHR30204:SF92">
    <property type="entry name" value="HTH-TYPE TRANSCRIPTIONAL REGULATOR ZNTR"/>
    <property type="match status" value="1"/>
</dbReference>